<dbReference type="SUPFAM" id="SSF51735">
    <property type="entry name" value="NAD(P)-binding Rossmann-fold domains"/>
    <property type="match status" value="1"/>
</dbReference>
<protein>
    <recommendedName>
        <fullName evidence="1">NAD-dependent epimerase/dehydratase domain-containing protein</fullName>
    </recommendedName>
</protein>
<evidence type="ECO:0000313" key="3">
    <source>
        <dbReference type="Proteomes" id="UP001465976"/>
    </source>
</evidence>
<comment type="caution">
    <text evidence="2">The sequence shown here is derived from an EMBL/GenBank/DDBJ whole genome shotgun (WGS) entry which is preliminary data.</text>
</comment>
<dbReference type="PANTHER" id="PTHR12126">
    <property type="entry name" value="NADH-UBIQUINONE OXIDOREDUCTASE 39 KDA SUBUNIT-RELATED"/>
    <property type="match status" value="1"/>
</dbReference>
<evidence type="ECO:0000313" key="2">
    <source>
        <dbReference type="EMBL" id="KAL0566448.1"/>
    </source>
</evidence>
<gene>
    <name evidence="2" type="ORF">V5O48_015571</name>
</gene>
<organism evidence="2 3">
    <name type="scientific">Marasmius crinis-equi</name>
    <dbReference type="NCBI Taxonomy" id="585013"/>
    <lineage>
        <taxon>Eukaryota</taxon>
        <taxon>Fungi</taxon>
        <taxon>Dikarya</taxon>
        <taxon>Basidiomycota</taxon>
        <taxon>Agaricomycotina</taxon>
        <taxon>Agaricomycetes</taxon>
        <taxon>Agaricomycetidae</taxon>
        <taxon>Agaricales</taxon>
        <taxon>Marasmiineae</taxon>
        <taxon>Marasmiaceae</taxon>
        <taxon>Marasmius</taxon>
    </lineage>
</organism>
<keyword evidence="3" id="KW-1185">Reference proteome</keyword>
<name>A0ABR3EU91_9AGAR</name>
<proteinExistence type="predicted"/>
<dbReference type="Pfam" id="PF01370">
    <property type="entry name" value="Epimerase"/>
    <property type="match status" value="1"/>
</dbReference>
<dbReference type="EMBL" id="JBAHYK010001897">
    <property type="protein sequence ID" value="KAL0566448.1"/>
    <property type="molecule type" value="Genomic_DNA"/>
</dbReference>
<dbReference type="InterPro" id="IPR036291">
    <property type="entry name" value="NAD(P)-bd_dom_sf"/>
</dbReference>
<dbReference type="InterPro" id="IPR001509">
    <property type="entry name" value="Epimerase_deHydtase"/>
</dbReference>
<dbReference type="InterPro" id="IPR051207">
    <property type="entry name" value="ComplexI_NDUFA9_subunit"/>
</dbReference>
<evidence type="ECO:0000259" key="1">
    <source>
        <dbReference type="Pfam" id="PF01370"/>
    </source>
</evidence>
<dbReference type="Proteomes" id="UP001465976">
    <property type="component" value="Unassembled WGS sequence"/>
</dbReference>
<dbReference type="Gene3D" id="3.40.50.720">
    <property type="entry name" value="NAD(P)-binding Rossmann-like Domain"/>
    <property type="match status" value="1"/>
</dbReference>
<reference evidence="2 3" key="1">
    <citation type="submission" date="2024-02" db="EMBL/GenBank/DDBJ databases">
        <title>A draft genome for the cacao thread blight pathogen Marasmius crinis-equi.</title>
        <authorList>
            <person name="Cohen S.P."/>
            <person name="Baruah I.K."/>
            <person name="Amoako-Attah I."/>
            <person name="Bukari Y."/>
            <person name="Meinhardt L.W."/>
            <person name="Bailey B.A."/>
        </authorList>
    </citation>
    <scope>NUCLEOTIDE SEQUENCE [LARGE SCALE GENOMIC DNA]</scope>
    <source>
        <strain evidence="2 3">GH-76</strain>
    </source>
</reference>
<dbReference type="PANTHER" id="PTHR12126:SF16">
    <property type="entry name" value="MIOREX COMPLEX COMPONENT 2"/>
    <property type="match status" value="1"/>
</dbReference>
<accession>A0ABR3EU91</accession>
<sequence length="338" mass="36235">MGGATRKFKSEVAQNHLVMQATAQRILVVGGNGFIGSAICRAALAKGMEVTSVSSSGRPYATPKGHSPAWTSKVIWLRGNALDPSTFSHILPEVGGVVHTIGTLFEDGGEYKAALKEGDITKLVGGFFNNVVSGGSNPLAQKRREGSYETLNRDSALRVCEAFIRSGEGKTYPKPRPFVYLSAEDISRPVVPARYIETKREAEQGIEALVSTKPESYRGVYIRPSLVYHAHYRPLTTPAAALLDLSAAVHKNVPPGIPKPADVLRKVGDAISPRTVPSEGHVDVGSMLESVANALTIPPVHVDHVGEAIAATLRSDDVRGVVGVSRMRELIGWDHMES</sequence>
<feature type="domain" description="NAD-dependent epimerase/dehydratase" evidence="1">
    <location>
        <begin position="26"/>
        <end position="100"/>
    </location>
</feature>